<evidence type="ECO:0000313" key="1">
    <source>
        <dbReference type="EMBL" id="SMC92060.1"/>
    </source>
</evidence>
<organism evidence="1 2">
    <name type="scientific">Desulfocicer vacuolatum DSM 3385</name>
    <dbReference type="NCBI Taxonomy" id="1121400"/>
    <lineage>
        <taxon>Bacteria</taxon>
        <taxon>Pseudomonadati</taxon>
        <taxon>Thermodesulfobacteriota</taxon>
        <taxon>Desulfobacteria</taxon>
        <taxon>Desulfobacterales</taxon>
        <taxon>Desulfobacteraceae</taxon>
        <taxon>Desulfocicer</taxon>
    </lineage>
</organism>
<keyword evidence="2" id="KW-1185">Reference proteome</keyword>
<dbReference type="RefSeq" id="WP_212637943.1">
    <property type="nucleotide sequence ID" value="NZ_FWXY01000015.1"/>
</dbReference>
<sequence length="56" mass="6393">MQRKKFGKTIRIFLMDSIPDGRMACELSNWSGKAYKIPRGMIKECSDRPELNSTGV</sequence>
<accession>A0A1W2D3G2</accession>
<name>A0A1W2D3G2_9BACT</name>
<dbReference type="STRING" id="1121400.SAMN02746065_11536"/>
<gene>
    <name evidence="1" type="ORF">SAMN02746065_11536</name>
</gene>
<proteinExistence type="predicted"/>
<dbReference type="EMBL" id="FWXY01000015">
    <property type="protein sequence ID" value="SMC92060.1"/>
    <property type="molecule type" value="Genomic_DNA"/>
</dbReference>
<dbReference type="Proteomes" id="UP000192418">
    <property type="component" value="Unassembled WGS sequence"/>
</dbReference>
<protein>
    <submittedName>
        <fullName evidence="1">Uncharacterized protein</fullName>
    </submittedName>
</protein>
<reference evidence="1 2" key="1">
    <citation type="submission" date="2017-04" db="EMBL/GenBank/DDBJ databases">
        <authorList>
            <person name="Afonso C.L."/>
            <person name="Miller P.J."/>
            <person name="Scott M.A."/>
            <person name="Spackman E."/>
            <person name="Goraichik I."/>
            <person name="Dimitrov K.M."/>
            <person name="Suarez D.L."/>
            <person name="Swayne D.E."/>
        </authorList>
    </citation>
    <scope>NUCLEOTIDE SEQUENCE [LARGE SCALE GENOMIC DNA]</scope>
    <source>
        <strain evidence="1 2">DSM 3385</strain>
    </source>
</reference>
<dbReference type="AlphaFoldDB" id="A0A1W2D3G2"/>
<evidence type="ECO:0000313" key="2">
    <source>
        <dbReference type="Proteomes" id="UP000192418"/>
    </source>
</evidence>